<keyword evidence="1" id="KW-1133">Transmembrane helix</keyword>
<reference evidence="2 3" key="1">
    <citation type="submission" date="2020-08" db="EMBL/GenBank/DDBJ databases">
        <title>Genomic Encyclopedia of Type Strains, Phase IV (KMG-IV): sequencing the most valuable type-strain genomes for metagenomic binning, comparative biology and taxonomic classification.</title>
        <authorList>
            <person name="Goeker M."/>
        </authorList>
    </citation>
    <scope>NUCLEOTIDE SEQUENCE [LARGE SCALE GENOMIC DNA]</scope>
    <source>
        <strain evidence="2 3">DSM 102850</strain>
    </source>
</reference>
<keyword evidence="1" id="KW-0812">Transmembrane</keyword>
<keyword evidence="3" id="KW-1185">Reference proteome</keyword>
<dbReference type="EMBL" id="JACHOB010000001">
    <property type="protein sequence ID" value="MBB4657556.1"/>
    <property type="molecule type" value="Genomic_DNA"/>
</dbReference>
<accession>A0A840HXK3</accession>
<keyword evidence="1" id="KW-0472">Membrane</keyword>
<evidence type="ECO:0000256" key="1">
    <source>
        <dbReference type="SAM" id="Phobius"/>
    </source>
</evidence>
<protein>
    <submittedName>
        <fullName evidence="2">Uncharacterized protein</fullName>
    </submittedName>
</protein>
<gene>
    <name evidence="2" type="ORF">GGQ59_000056</name>
</gene>
<evidence type="ECO:0000313" key="3">
    <source>
        <dbReference type="Proteomes" id="UP000563524"/>
    </source>
</evidence>
<comment type="caution">
    <text evidence="2">The sequence shown here is derived from an EMBL/GenBank/DDBJ whole genome shotgun (WGS) entry which is preliminary data.</text>
</comment>
<evidence type="ECO:0000313" key="2">
    <source>
        <dbReference type="EMBL" id="MBB4657556.1"/>
    </source>
</evidence>
<organism evidence="2 3">
    <name type="scientific">Parvularcula dongshanensis</name>
    <dbReference type="NCBI Taxonomy" id="1173995"/>
    <lineage>
        <taxon>Bacteria</taxon>
        <taxon>Pseudomonadati</taxon>
        <taxon>Pseudomonadota</taxon>
        <taxon>Alphaproteobacteria</taxon>
        <taxon>Parvularculales</taxon>
        <taxon>Parvularculaceae</taxon>
        <taxon>Parvularcula</taxon>
    </lineage>
</organism>
<feature type="transmembrane region" description="Helical" evidence="1">
    <location>
        <begin position="327"/>
        <end position="348"/>
    </location>
</feature>
<proteinExistence type="predicted"/>
<sequence length="405" mass="45986">MQFLTYAPISTALHLRVGCDPRASSYGRVLAALPPEDGELEVPNARIAGNEFEDLAEDGYDLRLVVYTPRRPEGTARVRYHIYQTGVTVAEVTLDLDEPPDAERVQKEVQARTKALLTAHERDLQMLILRLARCIPTDLLREERRNEVAPSNWISRAAVLKEADLEVPAIQRFVRDWLRHTIRPEDAEAVLNGRCDQSMTWLNYVVVRTTEERLAQLSAVMRLSQAVWTAQVRLNNAMRETLAVNLHSPKIREASRELRAGRARMQMLRIQYETLQGYMNRDNLRLLKDIMDGWQFDQLMTLGERMAALASARIDEITAQRGERSGLVTDLILVAIGLIAVLELSLYLTEFSREMMTRPALGYTDEGVSNILAFFAGIDADLMFLSGLGLVATLGLIYVYWKTRR</sequence>
<name>A0A840HXK3_9PROT</name>
<dbReference type="AlphaFoldDB" id="A0A840HXK3"/>
<feature type="transmembrane region" description="Helical" evidence="1">
    <location>
        <begin position="382"/>
        <end position="401"/>
    </location>
</feature>
<dbReference type="Proteomes" id="UP000563524">
    <property type="component" value="Unassembled WGS sequence"/>
</dbReference>
<dbReference type="RefSeq" id="WP_183814749.1">
    <property type="nucleotide sequence ID" value="NZ_JACHOB010000001.1"/>
</dbReference>